<evidence type="ECO:0000313" key="4">
    <source>
        <dbReference type="Proteomes" id="UP001172155"/>
    </source>
</evidence>
<keyword evidence="1" id="KW-0175">Coiled coil</keyword>
<evidence type="ECO:0000256" key="2">
    <source>
        <dbReference type="SAM" id="MobiDB-lite"/>
    </source>
</evidence>
<feature type="coiled-coil region" evidence="1">
    <location>
        <begin position="154"/>
        <end position="188"/>
    </location>
</feature>
<dbReference type="EMBL" id="JAUKUD010000006">
    <property type="protein sequence ID" value="KAK0740319.1"/>
    <property type="molecule type" value="Genomic_DNA"/>
</dbReference>
<gene>
    <name evidence="3" type="ORF">B0T18DRAFT_393167</name>
</gene>
<organism evidence="3 4">
    <name type="scientific">Schizothecium vesticola</name>
    <dbReference type="NCBI Taxonomy" id="314040"/>
    <lineage>
        <taxon>Eukaryota</taxon>
        <taxon>Fungi</taxon>
        <taxon>Dikarya</taxon>
        <taxon>Ascomycota</taxon>
        <taxon>Pezizomycotina</taxon>
        <taxon>Sordariomycetes</taxon>
        <taxon>Sordariomycetidae</taxon>
        <taxon>Sordariales</taxon>
        <taxon>Schizotheciaceae</taxon>
        <taxon>Schizothecium</taxon>
    </lineage>
</organism>
<reference evidence="3" key="1">
    <citation type="submission" date="2023-06" db="EMBL/GenBank/DDBJ databases">
        <title>Genome-scale phylogeny and comparative genomics of the fungal order Sordariales.</title>
        <authorList>
            <consortium name="Lawrence Berkeley National Laboratory"/>
            <person name="Hensen N."/>
            <person name="Bonometti L."/>
            <person name="Westerberg I."/>
            <person name="Brannstrom I.O."/>
            <person name="Guillou S."/>
            <person name="Cros-Aarteil S."/>
            <person name="Calhoun S."/>
            <person name="Haridas S."/>
            <person name="Kuo A."/>
            <person name="Mondo S."/>
            <person name="Pangilinan J."/>
            <person name="Riley R."/>
            <person name="LaButti K."/>
            <person name="Andreopoulos B."/>
            <person name="Lipzen A."/>
            <person name="Chen C."/>
            <person name="Yanf M."/>
            <person name="Daum C."/>
            <person name="Ng V."/>
            <person name="Clum A."/>
            <person name="Steindorff A."/>
            <person name="Ohm R."/>
            <person name="Martin F."/>
            <person name="Silar P."/>
            <person name="Natvig D."/>
            <person name="Lalanne C."/>
            <person name="Gautier V."/>
            <person name="Ament-velasquez S.L."/>
            <person name="Kruys A."/>
            <person name="Hutchinson M.I."/>
            <person name="Powell A.J."/>
            <person name="Barry K."/>
            <person name="Miller A.N."/>
            <person name="Grigoriev I.V."/>
            <person name="Debuchy R."/>
            <person name="Gladieux P."/>
            <person name="Thoren M.H."/>
            <person name="Johannesson H."/>
        </authorList>
    </citation>
    <scope>NUCLEOTIDE SEQUENCE</scope>
    <source>
        <strain evidence="3">SMH3187-1</strain>
    </source>
</reference>
<dbReference type="Proteomes" id="UP001172155">
    <property type="component" value="Unassembled WGS sequence"/>
</dbReference>
<evidence type="ECO:0000256" key="1">
    <source>
        <dbReference type="SAM" id="Coils"/>
    </source>
</evidence>
<proteinExistence type="predicted"/>
<protein>
    <submittedName>
        <fullName evidence="3">Uncharacterized protein</fullName>
    </submittedName>
</protein>
<keyword evidence="4" id="KW-1185">Reference proteome</keyword>
<evidence type="ECO:0000313" key="3">
    <source>
        <dbReference type="EMBL" id="KAK0740319.1"/>
    </source>
</evidence>
<name>A0AA40EJ74_9PEZI</name>
<feature type="region of interest" description="Disordered" evidence="2">
    <location>
        <begin position="43"/>
        <end position="81"/>
    </location>
</feature>
<dbReference type="AlphaFoldDB" id="A0AA40EJ74"/>
<accession>A0AA40EJ74</accession>
<sequence>MVYTGRRIKSTVRDGNWKSGIRRESQLGCSLVGRYRSSTSFRRLSRAKPGPEAVHLKTEDVDYGPEPSVSEPALASNSTPRSPSFFKLVPSPHFQMNPAAFSNTTPVSSSMPVPFPSYVSESVSTYVPTLTAVSHPSSVFNPGQSQQESFISRVHAAENAARSAEQRAHAAEQEVRILQKDNARLRVEMKSLKAGMEAVRPISTDISTLRGVVDTFDSRLSKQEASMIKRDELDGTWKAKMTAVLSGLIRFFATMAWHKI</sequence>
<comment type="caution">
    <text evidence="3">The sequence shown here is derived from an EMBL/GenBank/DDBJ whole genome shotgun (WGS) entry which is preliminary data.</text>
</comment>